<dbReference type="Proteomes" id="UP000270046">
    <property type="component" value="Chromosome"/>
</dbReference>
<dbReference type="KEGG" id="muh:HYN43_020265"/>
<dbReference type="AlphaFoldDB" id="A0A494VVK3"/>
<proteinExistence type="predicted"/>
<protein>
    <submittedName>
        <fullName evidence="1">DUF3108 domain-containing protein</fullName>
    </submittedName>
</protein>
<dbReference type="InterPro" id="IPR021457">
    <property type="entry name" value="DUF3108"/>
</dbReference>
<gene>
    <name evidence="1" type="ORF">HYN43_020265</name>
</gene>
<reference evidence="1 2" key="1">
    <citation type="submission" date="2018-10" db="EMBL/GenBank/DDBJ databases">
        <title>Genome sequencing of Mucilaginibacter sp. HYN0043.</title>
        <authorList>
            <person name="Kim M."/>
            <person name="Yi H."/>
        </authorList>
    </citation>
    <scope>NUCLEOTIDE SEQUENCE [LARGE SCALE GENOMIC DNA]</scope>
    <source>
        <strain evidence="1 2">HYN0043</strain>
    </source>
</reference>
<dbReference type="EMBL" id="CP032869">
    <property type="protein sequence ID" value="AYL97490.1"/>
    <property type="molecule type" value="Genomic_DNA"/>
</dbReference>
<evidence type="ECO:0000313" key="1">
    <source>
        <dbReference type="EMBL" id="AYL97490.1"/>
    </source>
</evidence>
<dbReference type="OrthoDB" id="9808473at2"/>
<dbReference type="RefSeq" id="WP_119411059.1">
    <property type="nucleotide sequence ID" value="NZ_CP032869.1"/>
</dbReference>
<organism evidence="1 2">
    <name type="scientific">Mucilaginibacter celer</name>
    <dbReference type="NCBI Taxonomy" id="2305508"/>
    <lineage>
        <taxon>Bacteria</taxon>
        <taxon>Pseudomonadati</taxon>
        <taxon>Bacteroidota</taxon>
        <taxon>Sphingobacteriia</taxon>
        <taxon>Sphingobacteriales</taxon>
        <taxon>Sphingobacteriaceae</taxon>
        <taxon>Mucilaginibacter</taxon>
    </lineage>
</organism>
<keyword evidence="2" id="KW-1185">Reference proteome</keyword>
<dbReference type="Pfam" id="PF11306">
    <property type="entry name" value="DUF3108"/>
    <property type="match status" value="1"/>
</dbReference>
<sequence length="264" mass="30332">MKKLLKNKYAFTGLLIVAFYSGAFGQELKKINESIFKVGEQLDYKMKYGIFTAAEATIKVEASDKKFGDQPAFHLVAEGKTAGSFDLFYKVRNRYESYVDQNTLMPYFYTENRREGKYRHTDNVTFDQKNKKVTANKGSYTYKGEAFDFVSAYYFARAIDVSKLKQGDTFDLQYFLEDSFHNMQITYVGTETVECSLGKFNCLKFSPAIIPGRIFRKNSKLYLWVTNDKNRIPIKAHVEVLIGSVSMELKSATGLKYPLNPIKD</sequence>
<name>A0A494VVK3_9SPHI</name>
<evidence type="ECO:0000313" key="2">
    <source>
        <dbReference type="Proteomes" id="UP000270046"/>
    </source>
</evidence>
<accession>A0A494VVK3</accession>